<dbReference type="SUPFAM" id="SSF50022">
    <property type="entry name" value="ISP domain"/>
    <property type="match status" value="1"/>
</dbReference>
<dbReference type="CDD" id="cd03479">
    <property type="entry name" value="Rieske_RO_Alpha_PhDO_like"/>
    <property type="match status" value="1"/>
</dbReference>
<dbReference type="InterPro" id="IPR017941">
    <property type="entry name" value="Rieske_2Fe-2S"/>
</dbReference>
<sequence length="396" mass="44752">MTITQRDRDLGTAYAMKPSSTRTELTSVGHGTPMGELLRRYWHPVGLTGDATDIPRKVRALGEDLILFRDRHGRAGLLHARCRHRGTTLYYGKVEEDGIRCCYHGWKFDTEGRCLEQPCEPEGGLFKNKVRQPWYPVQERYGLIFAYMGPAEKRPVLPRYECLENMDDGEFVEADDSSIGGGGPAVIPCNWLQHFENVADPYHVPVLHGSFSGPQFTNMMASMPEVKFEMSPRGVAVRSIRRQDDGKVFYRVTEAALPTLRVVPNPRVAQFARVESIGWTLPIDDTSFRIYVAGRVKNAGDIGRMRSKFNGKFWWDMTEAEHQQFPGDYEAQVGQGAVTIHSEEHFGQSDRGILMIRRMLADQLEAMATGRDPIGVSFDADTRPVEFEAGNYIREA</sequence>
<dbReference type="InterPro" id="IPR015881">
    <property type="entry name" value="ARHD_Rieske_2Fe_2S"/>
</dbReference>
<evidence type="ECO:0000256" key="4">
    <source>
        <dbReference type="ARBA" id="ARBA00023004"/>
    </source>
</evidence>
<dbReference type="PROSITE" id="PS00570">
    <property type="entry name" value="RING_HYDROXYL_ALPHA"/>
    <property type="match status" value="1"/>
</dbReference>
<protein>
    <submittedName>
        <fullName evidence="7">Phenylpropionate dioxygenase, large terminal subunit</fullName>
    </submittedName>
</protein>
<dbReference type="SUPFAM" id="SSF55961">
    <property type="entry name" value="Bet v1-like"/>
    <property type="match status" value="1"/>
</dbReference>
<evidence type="ECO:0000256" key="5">
    <source>
        <dbReference type="ARBA" id="ARBA00023014"/>
    </source>
</evidence>
<keyword evidence="1" id="KW-0001">2Fe-2S</keyword>
<dbReference type="PANTHER" id="PTHR21266">
    <property type="entry name" value="IRON-SULFUR DOMAIN CONTAINING PROTEIN"/>
    <property type="match status" value="1"/>
</dbReference>
<keyword evidence="5" id="KW-0411">Iron-sulfur</keyword>
<accession>A0A1G6IFW5</accession>
<dbReference type="Gene3D" id="3.90.380.10">
    <property type="entry name" value="Naphthalene 1,2-dioxygenase Alpha Subunit, Chain A, domain 1"/>
    <property type="match status" value="1"/>
</dbReference>
<dbReference type="Pfam" id="PF00355">
    <property type="entry name" value="Rieske"/>
    <property type="match status" value="1"/>
</dbReference>
<gene>
    <name evidence="7" type="ORF">SAMN05216337_1001133</name>
</gene>
<dbReference type="EMBL" id="FMZW01000001">
    <property type="protein sequence ID" value="SDC05290.1"/>
    <property type="molecule type" value="Genomic_DNA"/>
</dbReference>
<evidence type="ECO:0000256" key="1">
    <source>
        <dbReference type="ARBA" id="ARBA00022714"/>
    </source>
</evidence>
<evidence type="ECO:0000256" key="2">
    <source>
        <dbReference type="ARBA" id="ARBA00022723"/>
    </source>
</evidence>
<dbReference type="CDD" id="cd08878">
    <property type="entry name" value="RHO_alpha_C_DMO-like"/>
    <property type="match status" value="1"/>
</dbReference>
<dbReference type="Proteomes" id="UP000199245">
    <property type="component" value="Unassembled WGS sequence"/>
</dbReference>
<dbReference type="RefSeq" id="WP_092077515.1">
    <property type="nucleotide sequence ID" value="NZ_FMZW01000001.1"/>
</dbReference>
<name>A0A1G6IFW5_9BRAD</name>
<feature type="domain" description="Rieske" evidence="6">
    <location>
        <begin position="42"/>
        <end position="146"/>
    </location>
</feature>
<keyword evidence="4" id="KW-0408">Iron</keyword>
<dbReference type="GO" id="GO:0005506">
    <property type="term" value="F:iron ion binding"/>
    <property type="evidence" value="ECO:0007669"/>
    <property type="project" value="InterPro"/>
</dbReference>
<evidence type="ECO:0000313" key="8">
    <source>
        <dbReference type="Proteomes" id="UP000199245"/>
    </source>
</evidence>
<evidence type="ECO:0000256" key="3">
    <source>
        <dbReference type="ARBA" id="ARBA00023002"/>
    </source>
</evidence>
<dbReference type="GO" id="GO:0051537">
    <property type="term" value="F:2 iron, 2 sulfur cluster binding"/>
    <property type="evidence" value="ECO:0007669"/>
    <property type="project" value="UniProtKB-KW"/>
</dbReference>
<evidence type="ECO:0000259" key="6">
    <source>
        <dbReference type="PROSITE" id="PS51296"/>
    </source>
</evidence>
<organism evidence="7 8">
    <name type="scientific">Bradyrhizobium brasilense</name>
    <dbReference type="NCBI Taxonomy" id="1419277"/>
    <lineage>
        <taxon>Bacteria</taxon>
        <taxon>Pseudomonadati</taxon>
        <taxon>Pseudomonadota</taxon>
        <taxon>Alphaproteobacteria</taxon>
        <taxon>Hyphomicrobiales</taxon>
        <taxon>Nitrobacteraceae</taxon>
        <taxon>Bradyrhizobium</taxon>
    </lineage>
</organism>
<dbReference type="InterPro" id="IPR036922">
    <property type="entry name" value="Rieske_2Fe-2S_sf"/>
</dbReference>
<dbReference type="GO" id="GO:0051213">
    <property type="term" value="F:dioxygenase activity"/>
    <property type="evidence" value="ECO:0007669"/>
    <property type="project" value="UniProtKB-KW"/>
</dbReference>
<proteinExistence type="predicted"/>
<keyword evidence="7" id="KW-0223">Dioxygenase</keyword>
<dbReference type="InterPro" id="IPR050584">
    <property type="entry name" value="Cholesterol_7-desaturase"/>
</dbReference>
<evidence type="ECO:0000313" key="7">
    <source>
        <dbReference type="EMBL" id="SDC05290.1"/>
    </source>
</evidence>
<reference evidence="7 8" key="1">
    <citation type="submission" date="2016-10" db="EMBL/GenBank/DDBJ databases">
        <authorList>
            <person name="de Groot N.N."/>
        </authorList>
    </citation>
    <scope>NUCLEOTIDE SEQUENCE [LARGE SCALE GENOMIC DNA]</scope>
    <source>
        <strain evidence="7 8">R5</strain>
    </source>
</reference>
<dbReference type="AlphaFoldDB" id="A0A1G6IFW5"/>
<keyword evidence="3" id="KW-0560">Oxidoreductase</keyword>
<dbReference type="Gene3D" id="2.102.10.10">
    <property type="entry name" value="Rieske [2Fe-2S] iron-sulphur domain"/>
    <property type="match status" value="1"/>
</dbReference>
<keyword evidence="2" id="KW-0479">Metal-binding</keyword>
<dbReference type="PANTHER" id="PTHR21266:SF59">
    <property type="entry name" value="BLR4922 PROTEIN"/>
    <property type="match status" value="1"/>
</dbReference>
<dbReference type="PROSITE" id="PS51296">
    <property type="entry name" value="RIESKE"/>
    <property type="match status" value="1"/>
</dbReference>